<keyword evidence="4" id="KW-0539">Nucleus</keyword>
<evidence type="ECO:0000256" key="5">
    <source>
        <dbReference type="SAM" id="MobiDB-lite"/>
    </source>
</evidence>
<feature type="compositionally biased region" description="Low complexity" evidence="5">
    <location>
        <begin position="452"/>
        <end position="490"/>
    </location>
</feature>
<dbReference type="GO" id="GO:0016593">
    <property type="term" value="C:Cdc73/Paf1 complex"/>
    <property type="evidence" value="ECO:0007669"/>
    <property type="project" value="InterPro"/>
</dbReference>
<evidence type="ECO:0000256" key="3">
    <source>
        <dbReference type="ARBA" id="ARBA00020462"/>
    </source>
</evidence>
<dbReference type="AlphaFoldDB" id="A0A0N8JYT6"/>
<dbReference type="GO" id="GO:0006368">
    <property type="term" value="P:transcription elongation by RNA polymerase II"/>
    <property type="evidence" value="ECO:0007669"/>
    <property type="project" value="InterPro"/>
</dbReference>
<evidence type="ECO:0000313" key="6">
    <source>
        <dbReference type="EMBL" id="KPP67441.1"/>
    </source>
</evidence>
<name>A0A0N8JYT6_SCLFO</name>
<feature type="compositionally biased region" description="Basic and acidic residues" evidence="5">
    <location>
        <begin position="406"/>
        <end position="415"/>
    </location>
</feature>
<dbReference type="Proteomes" id="UP000034805">
    <property type="component" value="Unassembled WGS sequence"/>
</dbReference>
<evidence type="ECO:0000256" key="2">
    <source>
        <dbReference type="ARBA" id="ARBA00007560"/>
    </source>
</evidence>
<feature type="compositionally biased region" description="Basic and acidic residues" evidence="5">
    <location>
        <begin position="315"/>
        <end position="330"/>
    </location>
</feature>
<feature type="compositionally biased region" description="Basic and acidic residues" evidence="5">
    <location>
        <begin position="342"/>
        <end position="357"/>
    </location>
</feature>
<proteinExistence type="inferred from homology"/>
<dbReference type="STRING" id="113540.ENSSFOP00015028735"/>
<dbReference type="InterPro" id="IPR007133">
    <property type="entry name" value="RNA_pol_II-assoc_Paf1"/>
</dbReference>
<feature type="region of interest" description="Disordered" evidence="5">
    <location>
        <begin position="315"/>
        <end position="490"/>
    </location>
</feature>
<evidence type="ECO:0000256" key="1">
    <source>
        <dbReference type="ARBA" id="ARBA00004123"/>
    </source>
</evidence>
<dbReference type="PANTHER" id="PTHR23188">
    <property type="entry name" value="RNA POLYMERASE II-ASSOCIATED FACTOR 1 HOMOLOG"/>
    <property type="match status" value="1"/>
</dbReference>
<feature type="compositionally biased region" description="Acidic residues" evidence="5">
    <location>
        <begin position="331"/>
        <end position="341"/>
    </location>
</feature>
<comment type="subcellular location">
    <subcellularLocation>
        <location evidence="1">Nucleus</location>
    </subcellularLocation>
</comment>
<sequence length="490" mass="55597">MAPTIQTQAQREDGHRSGVVCRVKYCNSLPDIPFDPKFITYPFDQHRFVQYKATSLEKQHKHELLTEPDLGVTIDLINPDTYRIDPNILLDPADEKLLEEEIQAPSSSKRIGVSVKQQFTEEEIYKDRDSQIAAIEKTFEDAQKSITQHYSKPRVTPVEVLPVFPDFKMWINPCAQVIFDSDPAPKDISGPAGVEMMSQAMIRGMMDEEGNQFVAYFLPNDDTMRKRKRDLEEDLDYMPEEVYEYKIAREYNWNVKNKASKGYEENYFFIFRDGDGVYYNELETRVRLSKRRAKAGAQSSTNAVLVCKHREMNEKELEAQEARRAQLENHEPEDEEEDMDLEKDMQDSGDEKERGSDSEGENSGSESDREDDEDGGRRGEDDDEDEDDEGEKRQRRRASGSGSESGDDRQAREMRDEEEIFGSDDDSDEDEPKNRSSGEGSGSEEEEEAGGRRSCSASPVHSSSGHSDGAQHSVSGSEQGSNSSDGSDSE</sequence>
<gene>
    <name evidence="6" type="ORF">Z043_113966</name>
</gene>
<evidence type="ECO:0000313" key="7">
    <source>
        <dbReference type="Proteomes" id="UP000034805"/>
    </source>
</evidence>
<organism evidence="6 7">
    <name type="scientific">Scleropages formosus</name>
    <name type="common">Asian bonytongue</name>
    <name type="synonym">Osteoglossum formosum</name>
    <dbReference type="NCBI Taxonomy" id="113540"/>
    <lineage>
        <taxon>Eukaryota</taxon>
        <taxon>Metazoa</taxon>
        <taxon>Chordata</taxon>
        <taxon>Craniata</taxon>
        <taxon>Vertebrata</taxon>
        <taxon>Euteleostomi</taxon>
        <taxon>Actinopterygii</taxon>
        <taxon>Neopterygii</taxon>
        <taxon>Teleostei</taxon>
        <taxon>Osteoglossocephala</taxon>
        <taxon>Osteoglossomorpha</taxon>
        <taxon>Osteoglossiformes</taxon>
        <taxon>Osteoglossidae</taxon>
        <taxon>Scleropages</taxon>
    </lineage>
</organism>
<reference evidence="6 7" key="1">
    <citation type="submission" date="2015-08" db="EMBL/GenBank/DDBJ databases">
        <title>The genome of the Asian arowana (Scleropages formosus).</title>
        <authorList>
            <person name="Tan M.H."/>
            <person name="Gan H.M."/>
            <person name="Croft L.J."/>
            <person name="Austin C.M."/>
        </authorList>
    </citation>
    <scope>NUCLEOTIDE SEQUENCE [LARGE SCALE GENOMIC DNA]</scope>
    <source>
        <strain evidence="6">Aro1</strain>
    </source>
</reference>
<dbReference type="EMBL" id="JARO02005046">
    <property type="protein sequence ID" value="KPP67441.1"/>
    <property type="molecule type" value="Genomic_DNA"/>
</dbReference>
<evidence type="ECO:0000256" key="4">
    <source>
        <dbReference type="ARBA" id="ARBA00023242"/>
    </source>
</evidence>
<comment type="similarity">
    <text evidence="2">Belongs to the PAF1 family.</text>
</comment>
<comment type="caution">
    <text evidence="6">The sequence shown here is derived from an EMBL/GenBank/DDBJ whole genome shotgun (WGS) entry which is preliminary data.</text>
</comment>
<accession>A0A0N8JYT6</accession>
<protein>
    <recommendedName>
        <fullName evidence="3">RNA polymerase II-associated factor 1 homolog</fullName>
    </recommendedName>
</protein>
<dbReference type="PANTHER" id="PTHR23188:SF12">
    <property type="entry name" value="RNA POLYMERASE II-ASSOCIATED FACTOR 1 HOMOLOG"/>
    <property type="match status" value="1"/>
</dbReference>
<dbReference type="GO" id="GO:0003682">
    <property type="term" value="F:chromatin binding"/>
    <property type="evidence" value="ECO:0007669"/>
    <property type="project" value="TreeGrafter"/>
</dbReference>
<dbReference type="GO" id="GO:0000993">
    <property type="term" value="F:RNA polymerase II complex binding"/>
    <property type="evidence" value="ECO:0007669"/>
    <property type="project" value="TreeGrafter"/>
</dbReference>
<feature type="compositionally biased region" description="Acidic residues" evidence="5">
    <location>
        <begin position="416"/>
        <end position="431"/>
    </location>
</feature>
<dbReference type="Pfam" id="PF03985">
    <property type="entry name" value="Paf1"/>
    <property type="match status" value="1"/>
</dbReference>